<keyword evidence="2" id="KW-0732">Signal</keyword>
<name>A0A5C5Y4H8_9PLAN</name>
<dbReference type="RefSeq" id="WP_145302014.1">
    <property type="nucleotide sequence ID" value="NZ_CP036319.1"/>
</dbReference>
<organism evidence="3 4">
    <name type="scientific">Crateriforma conspicua</name>
    <dbReference type="NCBI Taxonomy" id="2527996"/>
    <lineage>
        <taxon>Bacteria</taxon>
        <taxon>Pseudomonadati</taxon>
        <taxon>Planctomycetota</taxon>
        <taxon>Planctomycetia</taxon>
        <taxon>Planctomycetales</taxon>
        <taxon>Planctomycetaceae</taxon>
        <taxon>Crateriforma</taxon>
    </lineage>
</organism>
<sequence precursor="true">MRNVQFLCRGPFLVCWLAFAVSLASSDGIRVCAGNTNDRERSDKYVQTILDRAIPLLRLREVQDELELDSSQKSKLQANGMNTPPPTFDRSEWGTMDPQARHDATIQHQTNLREFFQQRRKQVKDVLSDAQLKRLTEISLQFRGISILQDPEVMRDLKITITQRQDILKRQMTFLRKLGQIDLSANENRQARQQMLDGFKDEMEVHVLAALDPEQQQKLDEMKGKPFPFPDRLREPGVLRKELYASSEKPKVAPVRPRNVDSSLQQELEAAIYDEEFERDE</sequence>
<feature type="chain" id="PRO_5022735162" description="LTXXQ motif protein" evidence="2">
    <location>
        <begin position="21"/>
        <end position="281"/>
    </location>
</feature>
<evidence type="ECO:0000313" key="4">
    <source>
        <dbReference type="Proteomes" id="UP000317238"/>
    </source>
</evidence>
<reference evidence="3 4" key="1">
    <citation type="submission" date="2019-02" db="EMBL/GenBank/DDBJ databases">
        <title>Deep-cultivation of Planctomycetes and their phenomic and genomic characterization uncovers novel biology.</title>
        <authorList>
            <person name="Wiegand S."/>
            <person name="Jogler M."/>
            <person name="Boedeker C."/>
            <person name="Pinto D."/>
            <person name="Vollmers J."/>
            <person name="Rivas-Marin E."/>
            <person name="Kohn T."/>
            <person name="Peeters S.H."/>
            <person name="Heuer A."/>
            <person name="Rast P."/>
            <person name="Oberbeckmann S."/>
            <person name="Bunk B."/>
            <person name="Jeske O."/>
            <person name="Meyerdierks A."/>
            <person name="Storesund J.E."/>
            <person name="Kallscheuer N."/>
            <person name="Luecker S."/>
            <person name="Lage O.M."/>
            <person name="Pohl T."/>
            <person name="Merkel B.J."/>
            <person name="Hornburger P."/>
            <person name="Mueller R.-W."/>
            <person name="Bruemmer F."/>
            <person name="Labrenz M."/>
            <person name="Spormann A.M."/>
            <person name="Op Den Camp H."/>
            <person name="Overmann J."/>
            <person name="Amann R."/>
            <person name="Jetten M.S.M."/>
            <person name="Mascher T."/>
            <person name="Medema M.H."/>
            <person name="Devos D.P."/>
            <person name="Kaster A.-K."/>
            <person name="Ovreas L."/>
            <person name="Rohde M."/>
            <person name="Galperin M.Y."/>
            <person name="Jogler C."/>
        </authorList>
    </citation>
    <scope>NUCLEOTIDE SEQUENCE [LARGE SCALE GENOMIC DNA]</scope>
    <source>
        <strain evidence="3 4">Pan14r</strain>
    </source>
</reference>
<feature type="signal peptide" evidence="2">
    <location>
        <begin position="1"/>
        <end position="20"/>
    </location>
</feature>
<dbReference type="EMBL" id="SJPL01000001">
    <property type="protein sequence ID" value="TWT70547.1"/>
    <property type="molecule type" value="Genomic_DNA"/>
</dbReference>
<comment type="caution">
    <text evidence="3">The sequence shown here is derived from an EMBL/GenBank/DDBJ whole genome shotgun (WGS) entry which is preliminary data.</text>
</comment>
<protein>
    <recommendedName>
        <fullName evidence="5">LTXXQ motif protein</fullName>
    </recommendedName>
</protein>
<accession>A0A5C5Y4H8</accession>
<dbReference type="Proteomes" id="UP000317238">
    <property type="component" value="Unassembled WGS sequence"/>
</dbReference>
<evidence type="ECO:0000256" key="1">
    <source>
        <dbReference type="SAM" id="MobiDB-lite"/>
    </source>
</evidence>
<evidence type="ECO:0000256" key="2">
    <source>
        <dbReference type="SAM" id="SignalP"/>
    </source>
</evidence>
<evidence type="ECO:0008006" key="5">
    <source>
        <dbReference type="Google" id="ProtNLM"/>
    </source>
</evidence>
<feature type="compositionally biased region" description="Polar residues" evidence="1">
    <location>
        <begin position="70"/>
        <end position="82"/>
    </location>
</feature>
<evidence type="ECO:0000313" key="3">
    <source>
        <dbReference type="EMBL" id="TWT70547.1"/>
    </source>
</evidence>
<keyword evidence="4" id="KW-1185">Reference proteome</keyword>
<proteinExistence type="predicted"/>
<gene>
    <name evidence="3" type="ORF">Pan14r_28540</name>
</gene>
<feature type="region of interest" description="Disordered" evidence="1">
    <location>
        <begin position="70"/>
        <end position="95"/>
    </location>
</feature>
<dbReference type="AlphaFoldDB" id="A0A5C5Y4H8"/>